<organism evidence="2 3">
    <name type="scientific">Agromyces larvae</name>
    <dbReference type="NCBI Taxonomy" id="2929802"/>
    <lineage>
        <taxon>Bacteria</taxon>
        <taxon>Bacillati</taxon>
        <taxon>Actinomycetota</taxon>
        <taxon>Actinomycetes</taxon>
        <taxon>Micrococcales</taxon>
        <taxon>Microbacteriaceae</taxon>
        <taxon>Agromyces</taxon>
    </lineage>
</organism>
<name>A0ABY4C5U3_9MICO</name>
<dbReference type="RefSeq" id="WP_243558155.1">
    <property type="nucleotide sequence ID" value="NZ_CP094528.1"/>
</dbReference>
<reference evidence="2 3" key="1">
    <citation type="submission" date="2022-03" db="EMBL/GenBank/DDBJ databases">
        <title>Mucilaginibacter sp. isolated from the gut of Protaetia brevitarsis seulensis larvae.</title>
        <authorList>
            <person name="Won M."/>
            <person name="Kim S.-J."/>
            <person name="Kwon S.-W."/>
        </authorList>
    </citation>
    <scope>NUCLEOTIDE SEQUENCE [LARGE SCALE GENOMIC DNA]</scope>
    <source>
        <strain evidence="2 3">CFWR-12</strain>
    </source>
</reference>
<feature type="region of interest" description="Disordered" evidence="1">
    <location>
        <begin position="341"/>
        <end position="371"/>
    </location>
</feature>
<evidence type="ECO:0000313" key="3">
    <source>
        <dbReference type="Proteomes" id="UP000832097"/>
    </source>
</evidence>
<feature type="region of interest" description="Disordered" evidence="1">
    <location>
        <begin position="1"/>
        <end position="31"/>
    </location>
</feature>
<feature type="compositionally biased region" description="Acidic residues" evidence="1">
    <location>
        <begin position="346"/>
        <end position="355"/>
    </location>
</feature>
<protein>
    <recommendedName>
        <fullName evidence="4">EcsC family protein</fullName>
    </recommendedName>
</protein>
<keyword evidence="3" id="KW-1185">Reference proteome</keyword>
<accession>A0ABY4C5U3</accession>
<evidence type="ECO:0000313" key="2">
    <source>
        <dbReference type="EMBL" id="UOE45556.1"/>
    </source>
</evidence>
<feature type="compositionally biased region" description="Basic and acidic residues" evidence="1">
    <location>
        <begin position="356"/>
        <end position="371"/>
    </location>
</feature>
<evidence type="ECO:0008006" key="4">
    <source>
        <dbReference type="Google" id="ProtNLM"/>
    </source>
</evidence>
<proteinExistence type="predicted"/>
<gene>
    <name evidence="2" type="ORF">MTO99_07315</name>
</gene>
<dbReference type="EMBL" id="CP094528">
    <property type="protein sequence ID" value="UOE45556.1"/>
    <property type="molecule type" value="Genomic_DNA"/>
</dbReference>
<evidence type="ECO:0000256" key="1">
    <source>
        <dbReference type="SAM" id="MobiDB-lite"/>
    </source>
</evidence>
<sequence>MPERVYRITSMKQGAPAETSPSSSDGAAGAAGNAEFVDEGRAHGVERAIDRVLAIQRPVVVAHLRGIRRRVPGATPDQLVRILERRYLAAVTTGGAAVGATAVIPGISTGITLALSGVETAGFLEATALFAQSVAEVHGIPIDNPDRARALVMTLMLGREGSDLVRQFAAQATGTGVARSAYWGELITNTLPKAVMGTVVDRLRSVFVKQFAVRGGAGFIGKALPFGVGAAVGGIGNNVLGRRVLAQSRLAFGQAPAVLPVELEPGESDGVLQTAGTRLATAGSALGGAVASAAVASARGIRRAGAATGAVTARGARAITRRRGGNDDADADMVAGVDADMVAGVDADESTDEPTDERTDGPTDAPTDERD</sequence>
<dbReference type="Proteomes" id="UP000832097">
    <property type="component" value="Chromosome"/>
</dbReference>